<dbReference type="EMBL" id="MHPP01000016">
    <property type="protein sequence ID" value="OGZ84447.1"/>
    <property type="molecule type" value="Genomic_DNA"/>
</dbReference>
<evidence type="ECO:0000256" key="6">
    <source>
        <dbReference type="ARBA" id="ARBA00023239"/>
    </source>
</evidence>
<dbReference type="EC" id="4.1.1.19" evidence="3"/>
<dbReference type="InterPro" id="IPR016104">
    <property type="entry name" value="Pyr-dep_his/arg-deCO2ase"/>
</dbReference>
<name>A0A1G2JBR2_9BACT</name>
<keyword evidence="7" id="KW-0670">Pyruvate</keyword>
<sequence length="181" mass="19847">MTPSKIFFTRGVGVAKRQLMSLEMAFRNAGIEKFNLVTVSSILPPACQRITKEKGLEMLKPGEIVFCVMARNATNEPNRLIAASIGCAVPADKDQQYGYLSEHHSFGETDEKAGDYAEDLAATMLATTLGVEFDSDSAWDEKEKVFKMSDKIVRTTNITQSAQANKDGLWTTVVACAIFVP</sequence>
<dbReference type="HAMAP" id="MF_01404">
    <property type="entry name" value="PvlArgDC"/>
    <property type="match status" value="1"/>
</dbReference>
<dbReference type="NCBIfam" id="NF009064">
    <property type="entry name" value="PRK12398.1"/>
    <property type="match status" value="1"/>
</dbReference>
<keyword evidence="6" id="KW-0456">Lyase</keyword>
<comment type="catalytic activity">
    <reaction evidence="8">
        <text>L-arginine + H(+) = agmatine + CO2</text>
        <dbReference type="Rhea" id="RHEA:17641"/>
        <dbReference type="ChEBI" id="CHEBI:15378"/>
        <dbReference type="ChEBI" id="CHEBI:16526"/>
        <dbReference type="ChEBI" id="CHEBI:32682"/>
        <dbReference type="ChEBI" id="CHEBI:58145"/>
        <dbReference type="EC" id="4.1.1.19"/>
    </reaction>
</comment>
<evidence type="ECO:0000313" key="9">
    <source>
        <dbReference type="EMBL" id="OGZ84447.1"/>
    </source>
</evidence>
<accession>A0A1G2JBR2</accession>
<evidence type="ECO:0000256" key="5">
    <source>
        <dbReference type="ARBA" id="ARBA00022793"/>
    </source>
</evidence>
<reference evidence="9 10" key="1">
    <citation type="journal article" date="2016" name="Nat. Commun.">
        <title>Thousands of microbial genomes shed light on interconnected biogeochemical processes in an aquifer system.</title>
        <authorList>
            <person name="Anantharaman K."/>
            <person name="Brown C.T."/>
            <person name="Hug L.A."/>
            <person name="Sharon I."/>
            <person name="Castelle C.J."/>
            <person name="Probst A.J."/>
            <person name="Thomas B.C."/>
            <person name="Singh A."/>
            <person name="Wilkins M.J."/>
            <person name="Karaoz U."/>
            <person name="Brodie E.L."/>
            <person name="Williams K.H."/>
            <person name="Hubbard S.S."/>
            <person name="Banfield J.F."/>
        </authorList>
    </citation>
    <scope>NUCLEOTIDE SEQUENCE [LARGE SCALE GENOMIC DNA]</scope>
</reference>
<comment type="cofactor">
    <cofactor evidence="1">
        <name>pyruvate</name>
        <dbReference type="ChEBI" id="CHEBI:15361"/>
    </cofactor>
</comment>
<dbReference type="PIRSF" id="PIRSF005216">
    <property type="entry name" value="Pyruvoyl-dep_arg_deCO2ase"/>
    <property type="match status" value="1"/>
</dbReference>
<dbReference type="STRING" id="1802229.A2401_02955"/>
<dbReference type="AlphaFoldDB" id="A0A1G2JBR2"/>
<dbReference type="InterPro" id="IPR016105">
    <property type="entry name" value="Pyr-dep_his/arg-deCO2ase_sand"/>
</dbReference>
<evidence type="ECO:0000256" key="1">
    <source>
        <dbReference type="ARBA" id="ARBA00001928"/>
    </source>
</evidence>
<dbReference type="InterPro" id="IPR002724">
    <property type="entry name" value="Pyruvoyl-dep_arg_deCO2ase"/>
</dbReference>
<evidence type="ECO:0000256" key="3">
    <source>
        <dbReference type="ARBA" id="ARBA00012426"/>
    </source>
</evidence>
<keyword evidence="5" id="KW-0210">Decarboxylase</keyword>
<dbReference type="SUPFAM" id="SSF56271">
    <property type="entry name" value="Pyruvoyl-dependent histidine and arginine decarboxylases"/>
    <property type="match status" value="1"/>
</dbReference>
<evidence type="ECO:0000256" key="2">
    <source>
        <dbReference type="ARBA" id="ARBA00008611"/>
    </source>
</evidence>
<dbReference type="PANTHER" id="PTHR40438:SF1">
    <property type="entry name" value="PYRUVOYL-DEPENDENT ARGININE DECARBOXYLASE"/>
    <property type="match status" value="1"/>
</dbReference>
<evidence type="ECO:0000256" key="7">
    <source>
        <dbReference type="ARBA" id="ARBA00023317"/>
    </source>
</evidence>
<comment type="similarity">
    <text evidence="2">Belongs to the pyruvoyl-dependent arginine decarboxylase family.</text>
</comment>
<dbReference type="PANTHER" id="PTHR40438">
    <property type="entry name" value="PYRUVOYL-DEPENDENT ARGININE DECARBOXYLASE"/>
    <property type="match status" value="1"/>
</dbReference>
<proteinExistence type="inferred from homology"/>
<dbReference type="GO" id="GO:0008792">
    <property type="term" value="F:arginine decarboxylase activity"/>
    <property type="evidence" value="ECO:0007669"/>
    <property type="project" value="UniProtKB-EC"/>
</dbReference>
<organism evidence="9 10">
    <name type="scientific">Candidatus Staskawiczbacteria bacterium RIFOXYC1_FULL_38_18</name>
    <dbReference type="NCBI Taxonomy" id="1802229"/>
    <lineage>
        <taxon>Bacteria</taxon>
        <taxon>Candidatus Staskawicziibacteriota</taxon>
    </lineage>
</organism>
<gene>
    <name evidence="9" type="ORF">A2401_02955</name>
</gene>
<protein>
    <recommendedName>
        <fullName evidence="4">Pyruvoyl-dependent arginine decarboxylase AaxB</fullName>
        <ecNumber evidence="3">4.1.1.19</ecNumber>
    </recommendedName>
</protein>
<comment type="caution">
    <text evidence="9">The sequence shown here is derived from an EMBL/GenBank/DDBJ whole genome shotgun (WGS) entry which is preliminary data.</text>
</comment>
<dbReference type="SFLD" id="SFLDG01170">
    <property type="entry name" value="Pyruvoyl-dependent_arginine_de"/>
    <property type="match status" value="1"/>
</dbReference>
<dbReference type="Proteomes" id="UP000177751">
    <property type="component" value="Unassembled WGS sequence"/>
</dbReference>
<dbReference type="Pfam" id="PF01862">
    <property type="entry name" value="PvlArgDC"/>
    <property type="match status" value="1"/>
</dbReference>
<dbReference type="GO" id="GO:0006527">
    <property type="term" value="P:L-arginine catabolic process"/>
    <property type="evidence" value="ECO:0007669"/>
    <property type="project" value="InterPro"/>
</dbReference>
<evidence type="ECO:0000256" key="8">
    <source>
        <dbReference type="ARBA" id="ARBA00049309"/>
    </source>
</evidence>
<dbReference type="Gene3D" id="3.50.20.10">
    <property type="entry name" value="Pyruvoyl-Dependent Histidine Decarboxylase, subunit B"/>
    <property type="match status" value="1"/>
</dbReference>
<dbReference type="NCBIfam" id="TIGR00286">
    <property type="entry name" value="pyruvoyl-dependent arginine decarboxylase"/>
    <property type="match status" value="1"/>
</dbReference>
<dbReference type="SFLD" id="SFLDS00055">
    <property type="entry name" value="Pyruvoyl-Dependent_Histidine/A"/>
    <property type="match status" value="1"/>
</dbReference>
<evidence type="ECO:0000256" key="4">
    <source>
        <dbReference type="ARBA" id="ARBA00014727"/>
    </source>
</evidence>
<evidence type="ECO:0000313" key="10">
    <source>
        <dbReference type="Proteomes" id="UP000177751"/>
    </source>
</evidence>